<keyword evidence="3 6" id="KW-1133">Transmembrane helix</keyword>
<accession>A0A9W7E014</accession>
<feature type="transmembrane region" description="Helical" evidence="6">
    <location>
        <begin position="317"/>
        <end position="334"/>
    </location>
</feature>
<sequence length="335" mass="35055">MAFRSLPRLAARTNARTQPFSSTPTPPTPPEIPALKSSLLGSLAGSLSSLVGLGGGFVLTPALTSNFILKTSLTQHQAQATTLASIVFSSVAASGSYLLTKAKAESSSSSTTPTSATSSSLLTPKVLSLLEDAAMISLGGILFSPLGVRFGRRFDSNQLKRLMGVFMICVGPTVPMRTYIKRDFDDGGADSDTPSVIPRTAKILGVGVLSGFSAGLFGVGGGAITVPCLAFIGGPETENESADETKAPSSYSYTDVLTTSLLAMSLPAIIASYTQRKLIIWRLSAFLSLGSAVGGSVTARFIETLLPAQKEEMEDRLRYLFAGLMMVLGGKYAFK</sequence>
<name>A0A9W7E014_9STRA</name>
<comment type="subcellular location">
    <subcellularLocation>
        <location evidence="1">Membrane</location>
        <topology evidence="1">Multi-pass membrane protein</topology>
    </subcellularLocation>
</comment>
<gene>
    <name evidence="7" type="ORF">TrLO_g8725</name>
</gene>
<dbReference type="Pfam" id="PF01925">
    <property type="entry name" value="TauE"/>
    <property type="match status" value="2"/>
</dbReference>
<evidence type="ECO:0000256" key="6">
    <source>
        <dbReference type="SAM" id="Phobius"/>
    </source>
</evidence>
<evidence type="ECO:0000256" key="3">
    <source>
        <dbReference type="ARBA" id="ARBA00022989"/>
    </source>
</evidence>
<protein>
    <recommendedName>
        <fullName evidence="9">Membrane transporter protein</fullName>
    </recommendedName>
</protein>
<reference evidence="8" key="1">
    <citation type="journal article" date="2023" name="Commun. Biol.">
        <title>Genome analysis of Parmales, the sister group of diatoms, reveals the evolutionary specialization of diatoms from phago-mixotrophs to photoautotrophs.</title>
        <authorList>
            <person name="Ban H."/>
            <person name="Sato S."/>
            <person name="Yoshikawa S."/>
            <person name="Yamada K."/>
            <person name="Nakamura Y."/>
            <person name="Ichinomiya M."/>
            <person name="Sato N."/>
            <person name="Blanc-Mathieu R."/>
            <person name="Endo H."/>
            <person name="Kuwata A."/>
            <person name="Ogata H."/>
        </authorList>
    </citation>
    <scope>NUCLEOTIDE SEQUENCE [LARGE SCALE GENOMIC DNA]</scope>
    <source>
        <strain evidence="8">NIES 3700</strain>
    </source>
</reference>
<keyword evidence="2 6" id="KW-0812">Transmembrane</keyword>
<dbReference type="PANTHER" id="PTHR43701:SF2">
    <property type="entry name" value="MEMBRANE TRANSPORTER PROTEIN YJNA-RELATED"/>
    <property type="match status" value="1"/>
</dbReference>
<dbReference type="Proteomes" id="UP001165122">
    <property type="component" value="Unassembled WGS sequence"/>
</dbReference>
<dbReference type="GO" id="GO:0016020">
    <property type="term" value="C:membrane"/>
    <property type="evidence" value="ECO:0007669"/>
    <property type="project" value="UniProtKB-SubCell"/>
</dbReference>
<dbReference type="EMBL" id="BRXW01000507">
    <property type="protein sequence ID" value="GMH61352.1"/>
    <property type="molecule type" value="Genomic_DNA"/>
</dbReference>
<organism evidence="7 8">
    <name type="scientific">Triparma laevis f. longispina</name>
    <dbReference type="NCBI Taxonomy" id="1714387"/>
    <lineage>
        <taxon>Eukaryota</taxon>
        <taxon>Sar</taxon>
        <taxon>Stramenopiles</taxon>
        <taxon>Ochrophyta</taxon>
        <taxon>Bolidophyceae</taxon>
        <taxon>Parmales</taxon>
        <taxon>Triparmaceae</taxon>
        <taxon>Triparma</taxon>
    </lineage>
</organism>
<feature type="transmembrane region" description="Helical" evidence="6">
    <location>
        <begin position="280"/>
        <end position="302"/>
    </location>
</feature>
<dbReference type="InterPro" id="IPR051598">
    <property type="entry name" value="TSUP/Inactive_protease-like"/>
</dbReference>
<keyword evidence="4 6" id="KW-0472">Membrane</keyword>
<evidence type="ECO:0008006" key="9">
    <source>
        <dbReference type="Google" id="ProtNLM"/>
    </source>
</evidence>
<feature type="transmembrane region" description="Helical" evidence="6">
    <location>
        <begin position="203"/>
        <end position="232"/>
    </location>
</feature>
<evidence type="ECO:0000256" key="1">
    <source>
        <dbReference type="ARBA" id="ARBA00004141"/>
    </source>
</evidence>
<keyword evidence="8" id="KW-1185">Reference proteome</keyword>
<dbReference type="OrthoDB" id="198838at2759"/>
<feature type="region of interest" description="Disordered" evidence="5">
    <location>
        <begin position="13"/>
        <end position="33"/>
    </location>
</feature>
<feature type="transmembrane region" description="Helical" evidence="6">
    <location>
        <begin position="133"/>
        <end position="151"/>
    </location>
</feature>
<feature type="transmembrane region" description="Helical" evidence="6">
    <location>
        <begin position="252"/>
        <end position="273"/>
    </location>
</feature>
<evidence type="ECO:0000256" key="4">
    <source>
        <dbReference type="ARBA" id="ARBA00023136"/>
    </source>
</evidence>
<feature type="transmembrane region" description="Helical" evidence="6">
    <location>
        <begin position="81"/>
        <end position="99"/>
    </location>
</feature>
<comment type="caution">
    <text evidence="7">The sequence shown here is derived from an EMBL/GenBank/DDBJ whole genome shotgun (WGS) entry which is preliminary data.</text>
</comment>
<dbReference type="PANTHER" id="PTHR43701">
    <property type="entry name" value="MEMBRANE TRANSPORTER PROTEIN MJ0441-RELATED"/>
    <property type="match status" value="1"/>
</dbReference>
<proteinExistence type="predicted"/>
<feature type="transmembrane region" description="Helical" evidence="6">
    <location>
        <begin position="47"/>
        <end position="69"/>
    </location>
</feature>
<evidence type="ECO:0000313" key="8">
    <source>
        <dbReference type="Proteomes" id="UP001165122"/>
    </source>
</evidence>
<dbReference type="AlphaFoldDB" id="A0A9W7E014"/>
<evidence type="ECO:0000256" key="2">
    <source>
        <dbReference type="ARBA" id="ARBA00022692"/>
    </source>
</evidence>
<evidence type="ECO:0000256" key="5">
    <source>
        <dbReference type="SAM" id="MobiDB-lite"/>
    </source>
</evidence>
<evidence type="ECO:0000313" key="7">
    <source>
        <dbReference type="EMBL" id="GMH61352.1"/>
    </source>
</evidence>
<dbReference type="InterPro" id="IPR002781">
    <property type="entry name" value="TM_pro_TauE-like"/>
</dbReference>